<dbReference type="AlphaFoldDB" id="A0A2P8F380"/>
<reference evidence="1 2" key="1">
    <citation type="submission" date="2018-03" db="EMBL/GenBank/DDBJ databases">
        <title>Genomic Encyclopedia of Archaeal and Bacterial Type Strains, Phase II (KMG-II): from individual species to whole genera.</title>
        <authorList>
            <person name="Goeker M."/>
        </authorList>
    </citation>
    <scope>NUCLEOTIDE SEQUENCE [LARGE SCALE GENOMIC DNA]</scope>
    <source>
        <strain evidence="1 2">DSM 17586</strain>
    </source>
</reference>
<comment type="caution">
    <text evidence="1">The sequence shown here is derived from an EMBL/GenBank/DDBJ whole genome shotgun (WGS) entry which is preliminary data.</text>
</comment>
<evidence type="ECO:0000313" key="1">
    <source>
        <dbReference type="EMBL" id="PSL16169.1"/>
    </source>
</evidence>
<dbReference type="Proteomes" id="UP000242133">
    <property type="component" value="Unassembled WGS sequence"/>
</dbReference>
<evidence type="ECO:0008006" key="3">
    <source>
        <dbReference type="Google" id="ProtNLM"/>
    </source>
</evidence>
<dbReference type="SUPFAM" id="SSF55785">
    <property type="entry name" value="PYP-like sensor domain (PAS domain)"/>
    <property type="match status" value="1"/>
</dbReference>
<organism evidence="1 2">
    <name type="scientific">Marinobacterium halophilum</name>
    <dbReference type="NCBI Taxonomy" id="267374"/>
    <lineage>
        <taxon>Bacteria</taxon>
        <taxon>Pseudomonadati</taxon>
        <taxon>Pseudomonadota</taxon>
        <taxon>Gammaproteobacteria</taxon>
        <taxon>Oceanospirillales</taxon>
        <taxon>Oceanospirillaceae</taxon>
        <taxon>Marinobacterium</taxon>
    </lineage>
</organism>
<dbReference type="InterPro" id="IPR035965">
    <property type="entry name" value="PAS-like_dom_sf"/>
</dbReference>
<dbReference type="RefSeq" id="WP_106590398.1">
    <property type="nucleotide sequence ID" value="NZ_PYGI01000002.1"/>
</dbReference>
<evidence type="ECO:0000313" key="2">
    <source>
        <dbReference type="Proteomes" id="UP000242133"/>
    </source>
</evidence>
<gene>
    <name evidence="1" type="ORF">CLV44_10292</name>
</gene>
<protein>
    <recommendedName>
        <fullName evidence="3">PAS domain-containing protein</fullName>
    </recommendedName>
</protein>
<sequence>MYLDRNQMLVVLNALPDPVFVLTESGLYAGLFGHADPNYYHDGHDLVGRSVQEMLPGRVADWIMAHIQQALRRNGLIKVEYPLSASQVKGLEEQAGPDGKIWFEGHVQPPPVGGGRTCRDLGGTERYRT</sequence>
<name>A0A2P8F380_9GAMM</name>
<accession>A0A2P8F380</accession>
<dbReference type="EMBL" id="PYGI01000002">
    <property type="protein sequence ID" value="PSL16169.1"/>
    <property type="molecule type" value="Genomic_DNA"/>
</dbReference>
<proteinExistence type="predicted"/>
<keyword evidence="2" id="KW-1185">Reference proteome</keyword>
<dbReference type="OrthoDB" id="9812260at2"/>